<protein>
    <recommendedName>
        <fullName evidence="1">JmjC domain-containing protein</fullName>
    </recommendedName>
</protein>
<evidence type="ECO:0000259" key="1">
    <source>
        <dbReference type="PROSITE" id="PS51184"/>
    </source>
</evidence>
<evidence type="ECO:0000313" key="2">
    <source>
        <dbReference type="EMBL" id="KAF2966769.1"/>
    </source>
</evidence>
<dbReference type="PANTHER" id="PTHR12461:SF105">
    <property type="entry name" value="HYPOXIA-INDUCIBLE FACTOR 1-ALPHA INHIBITOR"/>
    <property type="match status" value="1"/>
</dbReference>
<dbReference type="InParanoid" id="A0A7C8ILN8"/>
<dbReference type="AlphaFoldDB" id="A0A7C8ILN8"/>
<name>A0A7C8ILN8_9PEZI</name>
<dbReference type="PANTHER" id="PTHR12461">
    <property type="entry name" value="HYPOXIA-INDUCIBLE FACTOR 1 ALPHA INHIBITOR-RELATED"/>
    <property type="match status" value="1"/>
</dbReference>
<dbReference type="InterPro" id="IPR003347">
    <property type="entry name" value="JmjC_dom"/>
</dbReference>
<reference evidence="2 3" key="1">
    <citation type="submission" date="2019-12" db="EMBL/GenBank/DDBJ databases">
        <title>Draft genome sequence of the ascomycete Xylaria multiplex DSM 110363.</title>
        <authorList>
            <person name="Buettner E."/>
            <person name="Kellner H."/>
        </authorList>
    </citation>
    <scope>NUCLEOTIDE SEQUENCE [LARGE SCALE GENOMIC DNA]</scope>
    <source>
        <strain evidence="2 3">DSM 110363</strain>
    </source>
</reference>
<dbReference type="Proteomes" id="UP000481858">
    <property type="component" value="Unassembled WGS sequence"/>
</dbReference>
<evidence type="ECO:0000313" key="3">
    <source>
        <dbReference type="Proteomes" id="UP000481858"/>
    </source>
</evidence>
<dbReference type="SUPFAM" id="SSF51197">
    <property type="entry name" value="Clavaminate synthase-like"/>
    <property type="match status" value="1"/>
</dbReference>
<organism evidence="2 3">
    <name type="scientific">Xylaria multiplex</name>
    <dbReference type="NCBI Taxonomy" id="323545"/>
    <lineage>
        <taxon>Eukaryota</taxon>
        <taxon>Fungi</taxon>
        <taxon>Dikarya</taxon>
        <taxon>Ascomycota</taxon>
        <taxon>Pezizomycotina</taxon>
        <taxon>Sordariomycetes</taxon>
        <taxon>Xylariomycetidae</taxon>
        <taxon>Xylariales</taxon>
        <taxon>Xylariaceae</taxon>
        <taxon>Xylaria</taxon>
    </lineage>
</organism>
<dbReference type="PROSITE" id="PS51184">
    <property type="entry name" value="JMJC"/>
    <property type="match status" value="1"/>
</dbReference>
<feature type="domain" description="JmjC" evidence="1">
    <location>
        <begin position="178"/>
        <end position="357"/>
    </location>
</feature>
<gene>
    <name evidence="2" type="ORF">GQX73_g6800</name>
</gene>
<dbReference type="EMBL" id="WUBL01000081">
    <property type="protein sequence ID" value="KAF2966769.1"/>
    <property type="molecule type" value="Genomic_DNA"/>
</dbReference>
<dbReference type="OrthoDB" id="263283at2759"/>
<keyword evidence="3" id="KW-1185">Reference proteome</keyword>
<dbReference type="Pfam" id="PF13621">
    <property type="entry name" value="Cupin_8"/>
    <property type="match status" value="1"/>
</dbReference>
<comment type="caution">
    <text evidence="2">The sequence shown here is derived from an EMBL/GenBank/DDBJ whole genome shotgun (WGS) entry which is preliminary data.</text>
</comment>
<dbReference type="Gene3D" id="2.60.120.650">
    <property type="entry name" value="Cupin"/>
    <property type="match status" value="1"/>
</dbReference>
<dbReference type="InterPro" id="IPR041667">
    <property type="entry name" value="Cupin_8"/>
</dbReference>
<sequence>MRQILSQIWSHRTFRGCKSPARHLEPRRCVTTSSHLSSPGTCRVQPVATTDGSIDVHSFRSLAWEPAIPVHLRGFHHLPAMKSWIRGGDLVKGSVSFGDRLESFSDTIVSYELIASSHGRESSACSPNCLQEFKAWLKTQPDQETNYLLYLLIDRLLESVANDQSRFLQFDGPLSLIIQASRFNGSRDGPSHCIKQLYIAQSDIRSLPPPLVDDLPVPEIVAQAGKGDIYSSSIWLGLQPIYTPLHRDPNPNLFCQLVGSKAVRFLRPRAGLSVFRDVRRSLGGAANSRFRGPEMMDGPERDGLHRAIWVDPDTSREIWEAVLSPGDALFIPQGWWHSVRSVGHEAALNASANWWFR</sequence>
<accession>A0A7C8ILN8</accession>
<proteinExistence type="predicted"/>